<dbReference type="OrthoDB" id="630188at2759"/>
<accession>A0A3D8Q4R2</accession>
<dbReference type="CDD" id="cd07379">
    <property type="entry name" value="MPP_239FB"/>
    <property type="match status" value="1"/>
</dbReference>
<dbReference type="SUPFAM" id="SSF56300">
    <property type="entry name" value="Metallo-dependent phosphatases"/>
    <property type="match status" value="1"/>
</dbReference>
<dbReference type="Gene3D" id="3.60.21.10">
    <property type="match status" value="1"/>
</dbReference>
<dbReference type="AlphaFoldDB" id="A0A3D8Q4R2"/>
<dbReference type="InterPro" id="IPR029052">
    <property type="entry name" value="Metallo-depent_PP-like"/>
</dbReference>
<reference evidence="2 3" key="1">
    <citation type="journal article" date="2018" name="IMA Fungus">
        <title>IMA Genome-F 9: Draft genome sequence of Annulohypoxylon stygium, Aspergillus mulundensis, Berkeleyomyces basicola (syn. Thielaviopsis basicola), Ceratocystis smalleyi, two Cercospora beticola strains, Coleophoma cylindrospora, Fusarium fracticaudum, Phialophora cf. hyalina, and Morchella septimelata.</title>
        <authorList>
            <person name="Wingfield B.D."/>
            <person name="Bills G.F."/>
            <person name="Dong Y."/>
            <person name="Huang W."/>
            <person name="Nel W.J."/>
            <person name="Swalarsk-Parry B.S."/>
            <person name="Vaghefi N."/>
            <person name="Wilken P.M."/>
            <person name="An Z."/>
            <person name="de Beer Z.W."/>
            <person name="De Vos L."/>
            <person name="Chen L."/>
            <person name="Duong T.A."/>
            <person name="Gao Y."/>
            <person name="Hammerbacher A."/>
            <person name="Kikkert J.R."/>
            <person name="Li Y."/>
            <person name="Li H."/>
            <person name="Li K."/>
            <person name="Li Q."/>
            <person name="Liu X."/>
            <person name="Ma X."/>
            <person name="Naidoo K."/>
            <person name="Pethybridge S.J."/>
            <person name="Sun J."/>
            <person name="Steenkamp E.T."/>
            <person name="van der Nest M.A."/>
            <person name="van Wyk S."/>
            <person name="Wingfield M.J."/>
            <person name="Xiong C."/>
            <person name="Yue Q."/>
            <person name="Zhang X."/>
        </authorList>
    </citation>
    <scope>NUCLEOTIDE SEQUENCE [LARGE SCALE GENOMIC DNA]</scope>
    <source>
        <strain evidence="2 3">BP5796</strain>
    </source>
</reference>
<feature type="domain" description="Calcineurin-like phosphoesterase" evidence="1">
    <location>
        <begin position="15"/>
        <end position="231"/>
    </location>
</feature>
<dbReference type="PANTHER" id="PTHR12905">
    <property type="entry name" value="METALLOPHOSPHOESTERASE"/>
    <property type="match status" value="1"/>
</dbReference>
<dbReference type="InterPro" id="IPR004843">
    <property type="entry name" value="Calcineurin-like_PHP"/>
</dbReference>
<dbReference type="EMBL" id="PDLN01000024">
    <property type="protein sequence ID" value="RDW56802.1"/>
    <property type="molecule type" value="Genomic_DNA"/>
</dbReference>
<evidence type="ECO:0000313" key="2">
    <source>
        <dbReference type="EMBL" id="RDW56802.1"/>
    </source>
</evidence>
<evidence type="ECO:0000259" key="1">
    <source>
        <dbReference type="Pfam" id="PF00149"/>
    </source>
</evidence>
<gene>
    <name evidence="2" type="ORF">BP5796_12869</name>
</gene>
<protein>
    <recommendedName>
        <fullName evidence="1">Calcineurin-like phosphoesterase domain-containing protein</fullName>
    </recommendedName>
</protein>
<keyword evidence="3" id="KW-1185">Reference proteome</keyword>
<name>A0A3D8Q4R2_9HELO</name>
<dbReference type="Proteomes" id="UP000256328">
    <property type="component" value="Unassembled WGS sequence"/>
</dbReference>
<dbReference type="InterPro" id="IPR051693">
    <property type="entry name" value="UPF0046_metallophosphoest"/>
</dbReference>
<dbReference type="GO" id="GO:0016787">
    <property type="term" value="F:hydrolase activity"/>
    <property type="evidence" value="ECO:0007669"/>
    <property type="project" value="InterPro"/>
</dbReference>
<organism evidence="2 3">
    <name type="scientific">Coleophoma crateriformis</name>
    <dbReference type="NCBI Taxonomy" id="565419"/>
    <lineage>
        <taxon>Eukaryota</taxon>
        <taxon>Fungi</taxon>
        <taxon>Dikarya</taxon>
        <taxon>Ascomycota</taxon>
        <taxon>Pezizomycotina</taxon>
        <taxon>Leotiomycetes</taxon>
        <taxon>Helotiales</taxon>
        <taxon>Dermateaceae</taxon>
        <taxon>Coleophoma</taxon>
    </lineage>
</organism>
<proteinExistence type="predicted"/>
<dbReference type="PANTHER" id="PTHR12905:SF18">
    <property type="entry name" value="ESTER HYDROLASE, PUTATIVE (AFU_ORTHOLOGUE AFUA_4G03130)-RELATED"/>
    <property type="match status" value="1"/>
</dbReference>
<comment type="caution">
    <text evidence="2">The sequence shown here is derived from an EMBL/GenBank/DDBJ whole genome shotgun (WGS) entry which is preliminary data.</text>
</comment>
<sequence>MDFGSLPIFDTNTLRIVCVSDTHEDNPAASIPDGDIFIHAGDMTDYGNVAEFTTVLEWVQDLPHKVKILIAGNGDATLDDPYSQQNARLQNLKTDKIRNRFNPEALALFTSPDMKAKGIHYLDREVRTVAYYRVRGSDTPRELNIYGNPLMPEFSPNRWPFTYPPHRSPEADEAWSKAPTAQDTVPIWVTHTPPLDRLDIANVAGFSGCAVLAEKIAAARPSLCVFGHFHYSWGVERVKWCREDYGIVEAQILTLSEERKKGKGVEGLETKTEFDFSDSGAEGRLQTWEETVCVNAAWMTTKKTKVEVRNMPIVVTLTL</sequence>
<dbReference type="Pfam" id="PF00149">
    <property type="entry name" value="Metallophos"/>
    <property type="match status" value="1"/>
</dbReference>
<evidence type="ECO:0000313" key="3">
    <source>
        <dbReference type="Proteomes" id="UP000256328"/>
    </source>
</evidence>